<gene>
    <name evidence="3" type="ORF">F3L20_33620</name>
</gene>
<dbReference type="SUPFAM" id="SSF74853">
    <property type="entry name" value="Lamin A/C globular tail domain"/>
    <property type="match status" value="1"/>
</dbReference>
<evidence type="ECO:0000313" key="4">
    <source>
        <dbReference type="Proteomes" id="UP000324308"/>
    </source>
</evidence>
<geneLocation type="plasmid" evidence="3 4">
    <name>unnamed1</name>
</geneLocation>
<dbReference type="EMBL" id="CP043960">
    <property type="protein sequence ID" value="QER90540.1"/>
    <property type="molecule type" value="Genomic_DNA"/>
</dbReference>
<name>A0ABX6A1R2_STRTE</name>
<keyword evidence="4" id="KW-1185">Reference proteome</keyword>
<dbReference type="Proteomes" id="UP000324308">
    <property type="component" value="Plasmid unnamed1"/>
</dbReference>
<protein>
    <submittedName>
        <fullName evidence="3">Lamin tail domain-containing protein</fullName>
    </submittedName>
</protein>
<sequence>MVDAVWAGCDRGQPAAPAPGTVPASAGGARTKQGEPVSKNITARRITAAVLTAGALTAVLTVPTSAAEARPHRPNVEISDVQYDSPGRDDRSNRSLNREWVEITNNSRHAVNLDGWTLRDEDGHRYTFDDYRLRGRSTVRVHTGIGRDTRSDVYQDRRHYVWDNRSDTATLRNDRGRYVDSDSWGQHRGGRR</sequence>
<evidence type="ECO:0000256" key="1">
    <source>
        <dbReference type="SAM" id="MobiDB-lite"/>
    </source>
</evidence>
<organism evidence="3 4">
    <name type="scientific">Streptomyces tendae</name>
    <dbReference type="NCBI Taxonomy" id="1932"/>
    <lineage>
        <taxon>Bacteria</taxon>
        <taxon>Bacillati</taxon>
        <taxon>Actinomycetota</taxon>
        <taxon>Actinomycetes</taxon>
        <taxon>Kitasatosporales</taxon>
        <taxon>Streptomycetaceae</taxon>
        <taxon>Streptomyces</taxon>
    </lineage>
</organism>
<feature type="region of interest" description="Disordered" evidence="1">
    <location>
        <begin position="1"/>
        <end position="40"/>
    </location>
</feature>
<evidence type="ECO:0000313" key="3">
    <source>
        <dbReference type="EMBL" id="QER90540.1"/>
    </source>
</evidence>
<keyword evidence="3" id="KW-0614">Plasmid</keyword>
<accession>A0ABX6A1R2</accession>
<dbReference type="PROSITE" id="PS51841">
    <property type="entry name" value="LTD"/>
    <property type="match status" value="1"/>
</dbReference>
<dbReference type="InterPro" id="IPR001322">
    <property type="entry name" value="Lamin_tail_dom"/>
</dbReference>
<dbReference type="Gene3D" id="2.60.40.1260">
    <property type="entry name" value="Lamin Tail domain"/>
    <property type="match status" value="1"/>
</dbReference>
<feature type="domain" description="LTD" evidence="2">
    <location>
        <begin position="64"/>
        <end position="191"/>
    </location>
</feature>
<dbReference type="InterPro" id="IPR036415">
    <property type="entry name" value="Lamin_tail_dom_sf"/>
</dbReference>
<proteinExistence type="predicted"/>
<evidence type="ECO:0000259" key="2">
    <source>
        <dbReference type="PROSITE" id="PS51841"/>
    </source>
</evidence>
<dbReference type="Pfam" id="PF00932">
    <property type="entry name" value="LTD"/>
    <property type="match status" value="1"/>
</dbReference>
<reference evidence="3 4" key="1">
    <citation type="submission" date="2019-09" db="EMBL/GenBank/DDBJ databases">
        <title>Draft genome sequence of the Ebosin-producing strain Streptomyces sp. 139.</title>
        <authorList>
            <person name="Ai L."/>
            <person name="Geng M."/>
            <person name="Ma M."/>
            <person name="Bai L."/>
        </authorList>
    </citation>
    <scope>NUCLEOTIDE SEQUENCE [LARGE SCALE GENOMIC DNA]</scope>
    <source>
        <strain evidence="3 4">139</strain>
        <plasmid evidence="3 4">unnamed1</plasmid>
    </source>
</reference>
<feature type="region of interest" description="Disordered" evidence="1">
    <location>
        <begin position="64"/>
        <end position="93"/>
    </location>
</feature>